<dbReference type="RefSeq" id="WP_140047279.1">
    <property type="nucleotide sequence ID" value="NZ_BAAAEV010000001.1"/>
</dbReference>
<accession>A0ABX0U686</accession>
<evidence type="ECO:0000313" key="2">
    <source>
        <dbReference type="Proteomes" id="UP000788153"/>
    </source>
</evidence>
<reference evidence="1 2" key="1">
    <citation type="submission" date="2020-03" db="EMBL/GenBank/DDBJ databases">
        <title>Genomic Encyclopedia of Type Strains, Phase IV (KMG-IV): sequencing the most valuable type-strain genomes for metagenomic binning, comparative biology and taxonomic classification.</title>
        <authorList>
            <person name="Goeker M."/>
        </authorList>
    </citation>
    <scope>NUCLEOTIDE SEQUENCE [LARGE SCALE GENOMIC DNA]</scope>
    <source>
        <strain evidence="1 2">DSM 22753</strain>
    </source>
</reference>
<name>A0ABX0U686_9SPHN</name>
<sequence>MTTKVTIDAHAGWPVLVTIKNGEPAYPKSVSTETVEANTVRDFYIHSGMQIVGIEEQPWPE</sequence>
<keyword evidence="2" id="KW-1185">Reference proteome</keyword>
<gene>
    <name evidence="1" type="ORF">FHT01_002389</name>
</gene>
<organism evidence="1 2">
    <name type="scientific">Sphingomonas japonica</name>
    <dbReference type="NCBI Taxonomy" id="511662"/>
    <lineage>
        <taxon>Bacteria</taxon>
        <taxon>Pseudomonadati</taxon>
        <taxon>Pseudomonadota</taxon>
        <taxon>Alphaproteobacteria</taxon>
        <taxon>Sphingomonadales</taxon>
        <taxon>Sphingomonadaceae</taxon>
        <taxon>Sphingomonas</taxon>
    </lineage>
</organism>
<dbReference type="Proteomes" id="UP000788153">
    <property type="component" value="Unassembled WGS sequence"/>
</dbReference>
<evidence type="ECO:0000313" key="1">
    <source>
        <dbReference type="EMBL" id="NIJ24847.1"/>
    </source>
</evidence>
<comment type="caution">
    <text evidence="1">The sequence shown here is derived from an EMBL/GenBank/DDBJ whole genome shotgun (WGS) entry which is preliminary data.</text>
</comment>
<proteinExistence type="predicted"/>
<dbReference type="EMBL" id="JAASQP010000001">
    <property type="protein sequence ID" value="NIJ24847.1"/>
    <property type="molecule type" value="Genomic_DNA"/>
</dbReference>
<protein>
    <submittedName>
        <fullName evidence="1">Uncharacterized protein</fullName>
    </submittedName>
</protein>